<dbReference type="EMBL" id="CP024915">
    <property type="protein sequence ID" value="AUZ89429.1"/>
    <property type="molecule type" value="Genomic_DNA"/>
</dbReference>
<feature type="domain" description="Intradiol ring-cleavage dioxygenases" evidence="2">
    <location>
        <begin position="137"/>
        <end position="212"/>
    </location>
</feature>
<dbReference type="PROSITE" id="PS51318">
    <property type="entry name" value="TAT"/>
    <property type="match status" value="1"/>
</dbReference>
<dbReference type="GO" id="GO:0016702">
    <property type="term" value="F:oxidoreductase activity, acting on single donors with incorporation of molecular oxygen, incorporation of two atoms of oxygen"/>
    <property type="evidence" value="ECO:0007669"/>
    <property type="project" value="InterPro"/>
</dbReference>
<dbReference type="Pfam" id="PF00775">
    <property type="entry name" value="Dioxygenase_C"/>
    <property type="match status" value="1"/>
</dbReference>
<sequence>MSNIPEPDNTPDGPMYEGRLLDRTDEEVVDQGVAFDIGTLVSRRSMLGLFGAGVGALALAACAPSTTGGTTTSSATSSSTATASASPSASSAATVIGEIPDETAGPYPGDGSNGADVLEESGIVRSDIRSSIGGGTTATGVPMTLTLTILDIANGNVPFADAAVYVWHCNAAGGYSMYSEGIENETYLRGVQVADSNGMVTYKSIFPACYTGRWPHIHFEVYPSVADITDSANAIATSQVALPQDVSETVYALTGYEGSTANLSQVSLDSDNVFSDDSGALQLATVTGDSTSGYQVSLTVGVDTTTTPAAGGGMGGGTPPEGGMGGTPPEGGPGGTPPTDMTQESPTNTATTTPAS</sequence>
<dbReference type="InterPro" id="IPR000627">
    <property type="entry name" value="Intradiol_dOase_C"/>
</dbReference>
<feature type="region of interest" description="Disordered" evidence="1">
    <location>
        <begin position="65"/>
        <end position="93"/>
    </location>
</feature>
<dbReference type="CDD" id="cd03457">
    <property type="entry name" value="intradiol_dioxygenase_like"/>
    <property type="match status" value="1"/>
</dbReference>
<dbReference type="Proteomes" id="UP000239187">
    <property type="component" value="Chromosome"/>
</dbReference>
<dbReference type="InterPro" id="IPR006311">
    <property type="entry name" value="TAT_signal"/>
</dbReference>
<proteinExistence type="predicted"/>
<keyword evidence="3" id="KW-0223">Dioxygenase</keyword>
<feature type="region of interest" description="Disordered" evidence="1">
    <location>
        <begin position="305"/>
        <end position="356"/>
    </location>
</feature>
<organism evidence="3 4">
    <name type="scientific">Arthrobacter agilis</name>
    <dbReference type="NCBI Taxonomy" id="37921"/>
    <lineage>
        <taxon>Bacteria</taxon>
        <taxon>Bacillati</taxon>
        <taxon>Actinomycetota</taxon>
        <taxon>Actinomycetes</taxon>
        <taxon>Micrococcales</taxon>
        <taxon>Micrococcaceae</taxon>
        <taxon>Arthrobacter</taxon>
    </lineage>
</organism>
<gene>
    <name evidence="3" type="ORF">CVO76_13770</name>
</gene>
<dbReference type="Gene3D" id="2.60.130.10">
    <property type="entry name" value="Aromatic compound dioxygenase"/>
    <property type="match status" value="1"/>
</dbReference>
<accession>A0A2L0UJM4</accession>
<evidence type="ECO:0000259" key="2">
    <source>
        <dbReference type="Pfam" id="PF00775"/>
    </source>
</evidence>
<evidence type="ECO:0000256" key="1">
    <source>
        <dbReference type="SAM" id="MobiDB-lite"/>
    </source>
</evidence>
<dbReference type="PANTHER" id="PTHR34315">
    <property type="match status" value="1"/>
</dbReference>
<dbReference type="AlphaFoldDB" id="A0A2L0UJM4"/>
<reference evidence="3 4" key="1">
    <citation type="submission" date="2017-11" db="EMBL/GenBank/DDBJ databases">
        <title>Draft genome of Arthrobacter agilis strain UMCV2, a plant growth-promoting rhizobacterium and biocontrol capacity of phytopathogenic fungi.</title>
        <authorList>
            <person name="Martinez-Camara R."/>
            <person name="Santoyo G."/>
            <person name="Moreno-Hagelsieb G."/>
            <person name="Valencia-Cantero E."/>
        </authorList>
    </citation>
    <scope>NUCLEOTIDE SEQUENCE [LARGE SCALE GENOMIC DNA]</scope>
    <source>
        <strain evidence="3 4">UMCV2</strain>
    </source>
</reference>
<name>A0A2L0UJM4_9MICC</name>
<dbReference type="PANTHER" id="PTHR34315:SF1">
    <property type="entry name" value="INTRADIOL RING-CLEAVAGE DIOXYGENASES DOMAIN-CONTAINING PROTEIN-RELATED"/>
    <property type="match status" value="1"/>
</dbReference>
<dbReference type="GO" id="GO:0008199">
    <property type="term" value="F:ferric iron binding"/>
    <property type="evidence" value="ECO:0007669"/>
    <property type="project" value="InterPro"/>
</dbReference>
<feature type="compositionally biased region" description="Gly residues" evidence="1">
    <location>
        <begin position="310"/>
        <end position="334"/>
    </location>
</feature>
<dbReference type="SUPFAM" id="SSF49482">
    <property type="entry name" value="Aromatic compound dioxygenase"/>
    <property type="match status" value="1"/>
</dbReference>
<protein>
    <submittedName>
        <fullName evidence="3">3,4-dioxygenase subunit beta</fullName>
    </submittedName>
</protein>
<evidence type="ECO:0000313" key="4">
    <source>
        <dbReference type="Proteomes" id="UP000239187"/>
    </source>
</evidence>
<dbReference type="RefSeq" id="WP_208739723.1">
    <property type="nucleotide sequence ID" value="NZ_CP024915.1"/>
</dbReference>
<keyword evidence="3" id="KW-0560">Oxidoreductase</keyword>
<dbReference type="InterPro" id="IPR015889">
    <property type="entry name" value="Intradiol_dOase_core"/>
</dbReference>
<feature type="compositionally biased region" description="Low complexity" evidence="1">
    <location>
        <begin position="345"/>
        <end position="356"/>
    </location>
</feature>
<evidence type="ECO:0000313" key="3">
    <source>
        <dbReference type="EMBL" id="AUZ89429.1"/>
    </source>
</evidence>